<gene>
    <name evidence="1" type="ORF">QCN29_05050</name>
</gene>
<evidence type="ECO:0000313" key="1">
    <source>
        <dbReference type="EMBL" id="MDH2388166.1"/>
    </source>
</evidence>
<comment type="caution">
    <text evidence="1">The sequence shown here is derived from an EMBL/GenBank/DDBJ whole genome shotgun (WGS) entry which is preliminary data.</text>
</comment>
<organism evidence="1 2">
    <name type="scientific">Streptomyces chengmaiensis</name>
    <dbReference type="NCBI Taxonomy" id="3040919"/>
    <lineage>
        <taxon>Bacteria</taxon>
        <taxon>Bacillati</taxon>
        <taxon>Actinomycetota</taxon>
        <taxon>Actinomycetes</taxon>
        <taxon>Kitasatosporales</taxon>
        <taxon>Streptomycetaceae</taxon>
        <taxon>Streptomyces</taxon>
    </lineage>
</organism>
<name>A0ABT6HHC6_9ACTN</name>
<dbReference type="Proteomes" id="UP001223144">
    <property type="component" value="Unassembled WGS sequence"/>
</dbReference>
<dbReference type="RefSeq" id="WP_279926479.1">
    <property type="nucleotide sequence ID" value="NZ_JARWBG010000004.1"/>
</dbReference>
<proteinExistence type="predicted"/>
<accession>A0ABT6HHC6</accession>
<sequence length="64" mass="6570">MAFTISALGLFAVLLLMLLRFRALGLGAALVAVLCGFYLARSGAAGSVDQIMAAAKNALQSILN</sequence>
<reference evidence="1 2" key="1">
    <citation type="submission" date="2023-04" db="EMBL/GenBank/DDBJ databases">
        <title>Streptomyces chengmaiensis sp. nov. isolated from the stem of mangrove plant in Hainan.</title>
        <authorList>
            <person name="Huang X."/>
            <person name="Zhou S."/>
            <person name="Chu X."/>
            <person name="Xie Y."/>
            <person name="Lin Y."/>
        </authorList>
    </citation>
    <scope>NUCLEOTIDE SEQUENCE [LARGE SCALE GENOMIC DNA]</scope>
    <source>
        <strain evidence="1 2">HNM0663</strain>
    </source>
</reference>
<protein>
    <submittedName>
        <fullName evidence="1">Uncharacterized protein</fullName>
    </submittedName>
</protein>
<evidence type="ECO:0000313" key="2">
    <source>
        <dbReference type="Proteomes" id="UP001223144"/>
    </source>
</evidence>
<keyword evidence="2" id="KW-1185">Reference proteome</keyword>
<dbReference type="EMBL" id="JARWBG010000004">
    <property type="protein sequence ID" value="MDH2388166.1"/>
    <property type="molecule type" value="Genomic_DNA"/>
</dbReference>